<dbReference type="InterPro" id="IPR012318">
    <property type="entry name" value="HTH_CRP"/>
</dbReference>
<dbReference type="AlphaFoldDB" id="A0A073KD53"/>
<evidence type="ECO:0000259" key="5">
    <source>
        <dbReference type="PROSITE" id="PS50042"/>
    </source>
</evidence>
<proteinExistence type="predicted"/>
<dbReference type="RefSeq" id="WP_033674461.1">
    <property type="nucleotide sequence ID" value="NZ_JOTM01000007.1"/>
</dbReference>
<feature type="domain" description="Cyclic nucleotide-binding" evidence="5">
    <location>
        <begin position="15"/>
        <end position="118"/>
    </location>
</feature>
<dbReference type="GO" id="GO:0005829">
    <property type="term" value="C:cytosol"/>
    <property type="evidence" value="ECO:0007669"/>
    <property type="project" value="TreeGrafter"/>
</dbReference>
<dbReference type="InterPro" id="IPR000595">
    <property type="entry name" value="cNMP-bd_dom"/>
</dbReference>
<dbReference type="InterPro" id="IPR036390">
    <property type="entry name" value="WH_DNA-bd_sf"/>
</dbReference>
<evidence type="ECO:0000313" key="8">
    <source>
        <dbReference type="Proteomes" id="UP000027778"/>
    </source>
</evidence>
<evidence type="ECO:0000256" key="1">
    <source>
        <dbReference type="ARBA" id="ARBA00023015"/>
    </source>
</evidence>
<evidence type="ECO:0000256" key="3">
    <source>
        <dbReference type="ARBA" id="ARBA00023159"/>
    </source>
</evidence>
<accession>A0A073KD53</accession>
<dbReference type="SMART" id="SM00100">
    <property type="entry name" value="cNMP"/>
    <property type="match status" value="1"/>
</dbReference>
<keyword evidence="4" id="KW-0804">Transcription</keyword>
<gene>
    <name evidence="7" type="ORF">BAGA_26945</name>
</gene>
<reference evidence="7 8" key="1">
    <citation type="submission" date="2014-06" db="EMBL/GenBank/DDBJ databases">
        <title>Draft genome sequence of Bacillus gaemokensis JCM 15801 (MCCC 1A00707).</title>
        <authorList>
            <person name="Lai Q."/>
            <person name="Liu Y."/>
            <person name="Shao Z."/>
        </authorList>
    </citation>
    <scope>NUCLEOTIDE SEQUENCE [LARGE SCALE GENOMIC DNA]</scope>
    <source>
        <strain evidence="7 8">JCM 15801</strain>
    </source>
</reference>
<keyword evidence="8" id="KW-1185">Reference proteome</keyword>
<dbReference type="PROSITE" id="PS50042">
    <property type="entry name" value="CNMP_BINDING_3"/>
    <property type="match status" value="1"/>
</dbReference>
<feature type="domain" description="HTH crp-type" evidence="6">
    <location>
        <begin position="149"/>
        <end position="222"/>
    </location>
</feature>
<evidence type="ECO:0000256" key="2">
    <source>
        <dbReference type="ARBA" id="ARBA00023125"/>
    </source>
</evidence>
<dbReference type="GO" id="GO:0003677">
    <property type="term" value="F:DNA binding"/>
    <property type="evidence" value="ECO:0007669"/>
    <property type="project" value="UniProtKB-KW"/>
</dbReference>
<dbReference type="PROSITE" id="PS51063">
    <property type="entry name" value="HTH_CRP_2"/>
    <property type="match status" value="1"/>
</dbReference>
<dbReference type="Pfam" id="PF13545">
    <property type="entry name" value="HTH_Crp_2"/>
    <property type="match status" value="1"/>
</dbReference>
<dbReference type="PANTHER" id="PTHR24567:SF74">
    <property type="entry name" value="HTH-TYPE TRANSCRIPTIONAL REGULATOR ARCR"/>
    <property type="match status" value="1"/>
</dbReference>
<name>A0A073KD53_9BACI</name>
<protein>
    <submittedName>
        <fullName evidence="7">Crp/Fnr family transcriptional regulator</fullName>
    </submittedName>
</protein>
<dbReference type="SMART" id="SM00419">
    <property type="entry name" value="HTH_CRP"/>
    <property type="match status" value="1"/>
</dbReference>
<dbReference type="SUPFAM" id="SSF46785">
    <property type="entry name" value="Winged helix' DNA-binding domain"/>
    <property type="match status" value="1"/>
</dbReference>
<dbReference type="Proteomes" id="UP000027778">
    <property type="component" value="Unassembled WGS sequence"/>
</dbReference>
<keyword evidence="1" id="KW-0805">Transcription regulation</keyword>
<evidence type="ECO:0000259" key="6">
    <source>
        <dbReference type="PROSITE" id="PS51063"/>
    </source>
</evidence>
<keyword evidence="2" id="KW-0238">DNA-binding</keyword>
<dbReference type="Gene3D" id="2.60.120.10">
    <property type="entry name" value="Jelly Rolls"/>
    <property type="match status" value="1"/>
</dbReference>
<organism evidence="7 8">
    <name type="scientific">Bacillus gaemokensis</name>
    <dbReference type="NCBI Taxonomy" id="574375"/>
    <lineage>
        <taxon>Bacteria</taxon>
        <taxon>Bacillati</taxon>
        <taxon>Bacillota</taxon>
        <taxon>Bacilli</taxon>
        <taxon>Bacillales</taxon>
        <taxon>Bacillaceae</taxon>
        <taxon>Bacillus</taxon>
        <taxon>Bacillus cereus group</taxon>
    </lineage>
</organism>
<dbReference type="eggNOG" id="COG0664">
    <property type="taxonomic scope" value="Bacteria"/>
</dbReference>
<evidence type="ECO:0000256" key="4">
    <source>
        <dbReference type="ARBA" id="ARBA00023163"/>
    </source>
</evidence>
<dbReference type="EMBL" id="JOTM01000007">
    <property type="protein sequence ID" value="KEK24382.1"/>
    <property type="molecule type" value="Genomic_DNA"/>
</dbReference>
<sequence>MNRRNVVKDLKQFELFTHLTERKLKGLTEFVYWRTYKKGQFLFLEGDSRERIYLMLDGFVKLERVNQSGNLLYEDYVKRFSIFPYGGMFTDKSYTYTAEAMTNVDVYYIPTVIFEDMVKSSRIQLMYVVQQLSSILKINENRVQNITIPNAQDRVIQTLNYLMNDLGEQDGEEIVIACPLTTIEISKISGTSRETVSGVLKQLKNESIVTVLGKKITIHDPTYFEEVSM</sequence>
<dbReference type="STRING" id="574375.AZF08_18675"/>
<dbReference type="InterPro" id="IPR036388">
    <property type="entry name" value="WH-like_DNA-bd_sf"/>
</dbReference>
<dbReference type="InterPro" id="IPR050397">
    <property type="entry name" value="Env_Response_Regulators"/>
</dbReference>
<dbReference type="CDD" id="cd00038">
    <property type="entry name" value="CAP_ED"/>
    <property type="match status" value="1"/>
</dbReference>
<dbReference type="InterPro" id="IPR014710">
    <property type="entry name" value="RmlC-like_jellyroll"/>
</dbReference>
<dbReference type="GO" id="GO:0003700">
    <property type="term" value="F:DNA-binding transcription factor activity"/>
    <property type="evidence" value="ECO:0007669"/>
    <property type="project" value="TreeGrafter"/>
</dbReference>
<dbReference type="PANTHER" id="PTHR24567">
    <property type="entry name" value="CRP FAMILY TRANSCRIPTIONAL REGULATORY PROTEIN"/>
    <property type="match status" value="1"/>
</dbReference>
<comment type="caution">
    <text evidence="7">The sequence shown here is derived from an EMBL/GenBank/DDBJ whole genome shotgun (WGS) entry which is preliminary data.</text>
</comment>
<dbReference type="SUPFAM" id="SSF51206">
    <property type="entry name" value="cAMP-binding domain-like"/>
    <property type="match status" value="1"/>
</dbReference>
<keyword evidence="3" id="KW-0010">Activator</keyword>
<evidence type="ECO:0000313" key="7">
    <source>
        <dbReference type="EMBL" id="KEK24382.1"/>
    </source>
</evidence>
<dbReference type="OrthoDB" id="9810708at2"/>
<dbReference type="Gene3D" id="1.10.10.10">
    <property type="entry name" value="Winged helix-like DNA-binding domain superfamily/Winged helix DNA-binding domain"/>
    <property type="match status" value="1"/>
</dbReference>
<dbReference type="Pfam" id="PF00027">
    <property type="entry name" value="cNMP_binding"/>
    <property type="match status" value="1"/>
</dbReference>
<dbReference type="InterPro" id="IPR018490">
    <property type="entry name" value="cNMP-bd_dom_sf"/>
</dbReference>